<keyword evidence="2" id="KW-0677">Repeat</keyword>
<feature type="compositionally biased region" description="Polar residues" evidence="7">
    <location>
        <begin position="607"/>
        <end position="619"/>
    </location>
</feature>
<dbReference type="EMBL" id="BKCP01004650">
    <property type="protein sequence ID" value="GER32948.1"/>
    <property type="molecule type" value="Genomic_DNA"/>
</dbReference>
<feature type="region of interest" description="Disordered" evidence="7">
    <location>
        <begin position="291"/>
        <end position="311"/>
    </location>
</feature>
<dbReference type="SMART" id="SM01141">
    <property type="entry name" value="DRY_EERY"/>
    <property type="match status" value="1"/>
</dbReference>
<keyword evidence="1" id="KW-0507">mRNA processing</keyword>
<dbReference type="InterPro" id="IPR035967">
    <property type="entry name" value="SWAP/Surp_sf"/>
</dbReference>
<dbReference type="AlphaFoldDB" id="A0A5A7PJY7"/>
<dbReference type="InterPro" id="IPR019147">
    <property type="entry name" value="SWAP_N_domain"/>
</dbReference>
<feature type="compositionally biased region" description="Basic and acidic residues" evidence="7">
    <location>
        <begin position="699"/>
        <end position="712"/>
    </location>
</feature>
<dbReference type="Pfam" id="PF09750">
    <property type="entry name" value="DRY_EERY"/>
    <property type="match status" value="1"/>
</dbReference>
<name>A0A5A7PJY7_STRAF</name>
<feature type="compositionally biased region" description="Basic and acidic residues" evidence="7">
    <location>
        <begin position="655"/>
        <end position="691"/>
    </location>
</feature>
<gene>
    <name evidence="9" type="ORF">STAS_09056</name>
</gene>
<dbReference type="PANTHER" id="PTHR13161:SF15">
    <property type="entry name" value="SPLICING FACTOR, SUPPRESSOR OF WHITE-APRICOT HOMOLOG"/>
    <property type="match status" value="1"/>
</dbReference>
<dbReference type="PANTHER" id="PTHR13161">
    <property type="entry name" value="SPLICING FACTOR SUPPRESSOR OF WHITE APRICOT"/>
    <property type="match status" value="1"/>
</dbReference>
<dbReference type="GO" id="GO:0000395">
    <property type="term" value="P:mRNA 5'-splice site recognition"/>
    <property type="evidence" value="ECO:0007669"/>
    <property type="project" value="TreeGrafter"/>
</dbReference>
<dbReference type="InterPro" id="IPR040397">
    <property type="entry name" value="SWAP"/>
</dbReference>
<accession>A0A5A7PJY7</accession>
<proteinExistence type="predicted"/>
<feature type="domain" description="SURP motif" evidence="8">
    <location>
        <begin position="377"/>
        <end position="419"/>
    </location>
</feature>
<feature type="compositionally biased region" description="Basic and acidic residues" evidence="7">
    <location>
        <begin position="627"/>
        <end position="640"/>
    </location>
</feature>
<feature type="compositionally biased region" description="Basic residues" evidence="7">
    <location>
        <begin position="744"/>
        <end position="755"/>
    </location>
</feature>
<evidence type="ECO:0000256" key="4">
    <source>
        <dbReference type="ARBA" id="ARBA00023015"/>
    </source>
</evidence>
<evidence type="ECO:0000256" key="7">
    <source>
        <dbReference type="SAM" id="MobiDB-lite"/>
    </source>
</evidence>
<evidence type="ECO:0000313" key="10">
    <source>
        <dbReference type="Proteomes" id="UP000325081"/>
    </source>
</evidence>
<feature type="domain" description="SURP motif" evidence="8">
    <location>
        <begin position="181"/>
        <end position="223"/>
    </location>
</feature>
<dbReference type="GO" id="GO:0003723">
    <property type="term" value="F:RNA binding"/>
    <property type="evidence" value="ECO:0007669"/>
    <property type="project" value="UniProtKB-KW"/>
</dbReference>
<evidence type="ECO:0000259" key="8">
    <source>
        <dbReference type="PROSITE" id="PS50128"/>
    </source>
</evidence>
<dbReference type="PROSITE" id="PS50128">
    <property type="entry name" value="SURP"/>
    <property type="match status" value="2"/>
</dbReference>
<evidence type="ECO:0000256" key="2">
    <source>
        <dbReference type="ARBA" id="ARBA00022737"/>
    </source>
</evidence>
<evidence type="ECO:0000256" key="6">
    <source>
        <dbReference type="ARBA" id="ARBA00023187"/>
    </source>
</evidence>
<dbReference type="SUPFAM" id="SSF109905">
    <property type="entry name" value="Surp module (SWAP domain)"/>
    <property type="match status" value="2"/>
</dbReference>
<evidence type="ECO:0000256" key="1">
    <source>
        <dbReference type="ARBA" id="ARBA00022664"/>
    </source>
</evidence>
<protein>
    <submittedName>
        <fullName evidence="9">SWAP (Suppressor-of-White-APricot)/surpdomain-containing protein</fullName>
    </submittedName>
</protein>
<dbReference type="InterPro" id="IPR000061">
    <property type="entry name" value="Surp"/>
</dbReference>
<comment type="caution">
    <text evidence="9">The sequence shown here is derived from an EMBL/GenBank/DDBJ whole genome shotgun (WGS) entry which is preliminary data.</text>
</comment>
<feature type="region of interest" description="Disordered" evidence="7">
    <location>
        <begin position="607"/>
        <end position="875"/>
    </location>
</feature>
<feature type="compositionally biased region" description="Basic and acidic residues" evidence="7">
    <location>
        <begin position="733"/>
        <end position="743"/>
    </location>
</feature>
<keyword evidence="4" id="KW-0805">Transcription regulation</keyword>
<organism evidence="9 10">
    <name type="scientific">Striga asiatica</name>
    <name type="common">Asiatic witchweed</name>
    <name type="synonym">Buchnera asiatica</name>
    <dbReference type="NCBI Taxonomy" id="4170"/>
    <lineage>
        <taxon>Eukaryota</taxon>
        <taxon>Viridiplantae</taxon>
        <taxon>Streptophyta</taxon>
        <taxon>Embryophyta</taxon>
        <taxon>Tracheophyta</taxon>
        <taxon>Spermatophyta</taxon>
        <taxon>Magnoliopsida</taxon>
        <taxon>eudicotyledons</taxon>
        <taxon>Gunneridae</taxon>
        <taxon>Pentapetalae</taxon>
        <taxon>asterids</taxon>
        <taxon>lamiids</taxon>
        <taxon>Lamiales</taxon>
        <taxon>Orobanchaceae</taxon>
        <taxon>Buchnereae</taxon>
        <taxon>Striga</taxon>
    </lineage>
</organism>
<dbReference type="Gene3D" id="1.10.10.790">
    <property type="entry name" value="Surp module"/>
    <property type="match status" value="2"/>
</dbReference>
<evidence type="ECO:0000256" key="5">
    <source>
        <dbReference type="ARBA" id="ARBA00023163"/>
    </source>
</evidence>
<keyword evidence="3" id="KW-0694">RNA-binding</keyword>
<keyword evidence="6" id="KW-0508">mRNA splicing</keyword>
<feature type="compositionally biased region" description="Basic residues" evidence="7">
    <location>
        <begin position="822"/>
        <end position="843"/>
    </location>
</feature>
<dbReference type="SMART" id="SM00648">
    <property type="entry name" value="SWAP"/>
    <property type="match status" value="2"/>
</dbReference>
<sequence>MDLEVVGRHAMLFDDDAMAALVNSDDVLVEWNSLKIDRFDVRHLLSSPPPKRRRNCSSKSALLDDSSFESQLNHERYLDLPLHPDQPDVEEEKHRVDLPGYHNVSLSYGDTDNYADEKKTEADMESSGFLPRFPIPNDLLQSLSYSILAKLQMYFKAHHVKFSEAWRRDGLPPPTEKVHQIIARTALFVSKHGGQSEIILRVKQGDNPTFGFLMPGHHLHAYFRYLVEHIELLDSESDKKFQDKQKNSSSDHSKPNGVDGALILLGSIYGSGDEDEDDDNVIPEKDVSHDVTYSSKTEVSAPKTEPMSKNPIFSNTEKVLAVKNSSIITSKSGTAKGVREKSCLSATAVHKAKNLTMAKTSKIEPLVLEPPPELKGSINKLVELTLRKGKQFEETLIEQKRQHERFPFLMPSNPYHSYYLKVLQTAQESKLNCKSSSSGKEGLLGHRAIKEKDDFSSLGCDMPLELDRKEKFSMVIGKSKKEIPEPESNEPQQEWRIDASSAAAILQAATRGINNSNFRSSSIISSSAYVSNIKEGGQPGDSSNPLSSIRDNAVENEKSAQSESHNVSVVAPGIGADPEALLTKEQKLKAERLQRAKRFVAMLKSGQVPSTTAGTSRGSSVEPLSKSTDEVNLDSKREEEGNFGSAHVDAPATSEKPERNYFGEHNERPLNRKYRSRSDLCKDDDCDDKDKRMRRSKSGKHDERNNAVETEGKHHRRRHRSHSLSSEIEDERESNKEDKNHDRSSRKKRHKRRERTHSYHSDESEDEEEDSEEYSKHDKNHKCSSKRHRRHHSSREHLKKKRRSSKRSEDEGDDDYHESKEKHRSRDRGKHRHIRKDKKTQCKRKNETSSSDEHHNQSRVDRYNENERKELEEGEIHCRRVSEERGGISSGDVISSETCTDMLSRQHRASSQPLDTAVEVPGDLRAKIRAMLMSTLS</sequence>
<feature type="compositionally biased region" description="Basic and acidic residues" evidence="7">
    <location>
        <begin position="844"/>
        <end position="875"/>
    </location>
</feature>
<evidence type="ECO:0000256" key="3">
    <source>
        <dbReference type="ARBA" id="ARBA00022884"/>
    </source>
</evidence>
<dbReference type="Proteomes" id="UP000325081">
    <property type="component" value="Unassembled WGS sequence"/>
</dbReference>
<reference evidence="10" key="1">
    <citation type="journal article" date="2019" name="Curr. Biol.">
        <title>Genome Sequence of Striga asiatica Provides Insight into the Evolution of Plant Parasitism.</title>
        <authorList>
            <person name="Yoshida S."/>
            <person name="Kim S."/>
            <person name="Wafula E.K."/>
            <person name="Tanskanen J."/>
            <person name="Kim Y.M."/>
            <person name="Honaas L."/>
            <person name="Yang Z."/>
            <person name="Spallek T."/>
            <person name="Conn C.E."/>
            <person name="Ichihashi Y."/>
            <person name="Cheong K."/>
            <person name="Cui S."/>
            <person name="Der J.P."/>
            <person name="Gundlach H."/>
            <person name="Jiao Y."/>
            <person name="Hori C."/>
            <person name="Ishida J.K."/>
            <person name="Kasahara H."/>
            <person name="Kiba T."/>
            <person name="Kim M.S."/>
            <person name="Koo N."/>
            <person name="Laohavisit A."/>
            <person name="Lee Y.H."/>
            <person name="Lumba S."/>
            <person name="McCourt P."/>
            <person name="Mortimer J.C."/>
            <person name="Mutuku J.M."/>
            <person name="Nomura T."/>
            <person name="Sasaki-Sekimoto Y."/>
            <person name="Seto Y."/>
            <person name="Wang Y."/>
            <person name="Wakatake T."/>
            <person name="Sakakibara H."/>
            <person name="Demura T."/>
            <person name="Yamaguchi S."/>
            <person name="Yoneyama K."/>
            <person name="Manabe R.I."/>
            <person name="Nelson D.C."/>
            <person name="Schulman A.H."/>
            <person name="Timko M.P."/>
            <person name="dePamphilis C.W."/>
            <person name="Choi D."/>
            <person name="Shirasu K."/>
        </authorList>
    </citation>
    <scope>NUCLEOTIDE SEQUENCE [LARGE SCALE GENOMIC DNA]</scope>
    <source>
        <strain evidence="10">cv. UVA1</strain>
    </source>
</reference>
<feature type="compositionally biased region" description="Basic residues" evidence="7">
    <location>
        <begin position="778"/>
        <end position="805"/>
    </location>
</feature>
<keyword evidence="10" id="KW-1185">Reference proteome</keyword>
<dbReference type="Pfam" id="PF01805">
    <property type="entry name" value="Surp"/>
    <property type="match status" value="2"/>
</dbReference>
<evidence type="ECO:0000313" key="9">
    <source>
        <dbReference type="EMBL" id="GER32948.1"/>
    </source>
</evidence>
<keyword evidence="5" id="KW-0804">Transcription</keyword>
<feature type="compositionally biased region" description="Basic residues" evidence="7">
    <location>
        <begin position="713"/>
        <end position="722"/>
    </location>
</feature>
<dbReference type="OrthoDB" id="5836667at2759"/>
<feature type="compositionally biased region" description="Acidic residues" evidence="7">
    <location>
        <begin position="763"/>
        <end position="772"/>
    </location>
</feature>